<dbReference type="GeneID" id="39984011"/>
<name>A0A1X0P168_9TRYP</name>
<sequence>MSRLLLRSMPLLCVIVLILSTFTHLRAEARASTESELRCTPTVIEPHQKSQCVINVRDSQQEPTMAFDVSDFSVAPYSSVEKVDVEVSTLQRGDDVTTVVFEVSASKGTVITLNVLYTSGSESSPIRNSGLVLSVMSWPAVRMGPIKCDVPAEGLALRETTTCTATLFDSDNHYAVVHESDITFFEEKKMGSFRFISGKRELVFNFTAPTSPGVTGSAFSLQVTLRDDTSNTYSAKFPLLFPKLSPVASSSTLTCNNDSIPIACTLRAADAIGPVLLNQDHFQIQMEVLQEGLNGNSLWKENTNKFDINFQHLEKTDTAVLSWRLKINNAINLQRLQVYTVPSAVGNVEKRREGVQGSPFIFVSGIMPNAAYVSLRGCRVSMINAGNRTLCYIDLHNGVTGDVRYFNLDSTLKATFENITYIPVDPVFRTPVVSFGYIAPQVVTRSEDFITLMVGGQNAMRSPFRMNVFPPRTDSEETVESIGAHNAVIIGFGLAFFGVIIGTGFFVALQRNIRMHRIRIERALRKAQMVQLEDQEGPSMGGQVSIDVLEHKNQEKDQQQQQQQQHSQQQIYHESESD</sequence>
<keyword evidence="2" id="KW-0472">Membrane</keyword>
<feature type="compositionally biased region" description="Low complexity" evidence="1">
    <location>
        <begin position="559"/>
        <end position="570"/>
    </location>
</feature>
<feature type="chain" id="PRO_5010867994" evidence="3">
    <location>
        <begin position="28"/>
        <end position="578"/>
    </location>
</feature>
<comment type="caution">
    <text evidence="4">The sequence shown here is derived from an EMBL/GenBank/DDBJ whole genome shotgun (WGS) entry which is preliminary data.</text>
</comment>
<feature type="compositionally biased region" description="Basic and acidic residues" evidence="1">
    <location>
        <begin position="548"/>
        <end position="558"/>
    </location>
</feature>
<gene>
    <name evidence="4" type="ORF">TM35_000083660</name>
</gene>
<keyword evidence="3" id="KW-0732">Signal</keyword>
<feature type="region of interest" description="Disordered" evidence="1">
    <location>
        <begin position="532"/>
        <end position="578"/>
    </location>
</feature>
<dbReference type="OrthoDB" id="271875at2759"/>
<dbReference type="VEuPathDB" id="TriTrypDB:TM35_000083660"/>
<keyword evidence="5" id="KW-1185">Reference proteome</keyword>
<feature type="transmembrane region" description="Helical" evidence="2">
    <location>
        <begin position="487"/>
        <end position="509"/>
    </location>
</feature>
<evidence type="ECO:0000313" key="5">
    <source>
        <dbReference type="Proteomes" id="UP000192257"/>
    </source>
</evidence>
<keyword evidence="2" id="KW-1133">Transmembrane helix</keyword>
<dbReference type="Proteomes" id="UP000192257">
    <property type="component" value="Unassembled WGS sequence"/>
</dbReference>
<proteinExistence type="predicted"/>
<keyword evidence="2" id="KW-0812">Transmembrane</keyword>
<evidence type="ECO:0000256" key="2">
    <source>
        <dbReference type="SAM" id="Phobius"/>
    </source>
</evidence>
<protein>
    <submittedName>
        <fullName evidence="4">Uncharacterized protein</fullName>
    </submittedName>
</protein>
<organism evidence="4 5">
    <name type="scientific">Trypanosoma theileri</name>
    <dbReference type="NCBI Taxonomy" id="67003"/>
    <lineage>
        <taxon>Eukaryota</taxon>
        <taxon>Discoba</taxon>
        <taxon>Euglenozoa</taxon>
        <taxon>Kinetoplastea</taxon>
        <taxon>Metakinetoplastina</taxon>
        <taxon>Trypanosomatida</taxon>
        <taxon>Trypanosomatidae</taxon>
        <taxon>Trypanosoma</taxon>
    </lineage>
</organism>
<evidence type="ECO:0000313" key="4">
    <source>
        <dbReference type="EMBL" id="ORC90568.1"/>
    </source>
</evidence>
<reference evidence="4 5" key="1">
    <citation type="submission" date="2017-03" db="EMBL/GenBank/DDBJ databases">
        <title>An alternative strategy for trypanosome survival in the mammalian bloodstream revealed through genome and transcriptome analysis of the ubiquitous bovine parasite Trypanosoma (Megatrypanum) theileri.</title>
        <authorList>
            <person name="Kelly S."/>
            <person name="Ivens A."/>
            <person name="Mott A."/>
            <person name="O'Neill E."/>
            <person name="Emms D."/>
            <person name="Macleod O."/>
            <person name="Voorheis P."/>
            <person name="Matthews J."/>
            <person name="Matthews K."/>
            <person name="Carrington M."/>
        </authorList>
    </citation>
    <scope>NUCLEOTIDE SEQUENCE [LARGE SCALE GENOMIC DNA]</scope>
    <source>
        <strain evidence="4">Edinburgh</strain>
    </source>
</reference>
<dbReference type="RefSeq" id="XP_028884634.1">
    <property type="nucleotide sequence ID" value="XM_029024231.1"/>
</dbReference>
<dbReference type="AlphaFoldDB" id="A0A1X0P168"/>
<accession>A0A1X0P168</accession>
<evidence type="ECO:0000256" key="1">
    <source>
        <dbReference type="SAM" id="MobiDB-lite"/>
    </source>
</evidence>
<evidence type="ECO:0000256" key="3">
    <source>
        <dbReference type="SAM" id="SignalP"/>
    </source>
</evidence>
<feature type="signal peptide" evidence="3">
    <location>
        <begin position="1"/>
        <end position="27"/>
    </location>
</feature>
<dbReference type="EMBL" id="NBCO01000008">
    <property type="protein sequence ID" value="ORC90568.1"/>
    <property type="molecule type" value="Genomic_DNA"/>
</dbReference>